<keyword evidence="1" id="KW-0694">RNA-binding</keyword>
<protein>
    <recommendedName>
        <fullName evidence="2">Integrase catalytic domain-containing protein</fullName>
    </recommendedName>
</protein>
<sequence>MDLITDLPESNGSNCVLVIVDHSSMKGVIFTLCMKTIDAPEVVGILIQQLYKRFGLPDCIISDQDPRFATEVFQEMGKQLSIKHSMSAAFHLQTDRETKRVNQEIEVYLQIFCAKEQTCWKKFLPFAEFAHNNRTHSTLKKSPFFMMIGYHLRLFPMVFTKTNIPSVEERLSELKRVREETIAYWN</sequence>
<dbReference type="InterPro" id="IPR012337">
    <property type="entry name" value="RNaseH-like_sf"/>
</dbReference>
<reference evidence="3 4" key="1">
    <citation type="submission" date="2015-12" db="EMBL/GenBank/DDBJ databases">
        <title>Draft genome sequence of Moniliophthora roreri, the causal agent of frosty pod rot of cacao.</title>
        <authorList>
            <person name="Aime M.C."/>
            <person name="Diaz-Valderrama J.R."/>
            <person name="Kijpornyongpan T."/>
            <person name="Phillips-Mora W."/>
        </authorList>
    </citation>
    <scope>NUCLEOTIDE SEQUENCE [LARGE SCALE GENOMIC DNA]</scope>
    <source>
        <strain evidence="3 4">MCA 2952</strain>
    </source>
</reference>
<dbReference type="InterPro" id="IPR050951">
    <property type="entry name" value="Retrovirus_Pol_polyprotein"/>
</dbReference>
<dbReference type="InterPro" id="IPR036397">
    <property type="entry name" value="RNaseH_sf"/>
</dbReference>
<comment type="caution">
    <text evidence="3">The sequence shown here is derived from an EMBL/GenBank/DDBJ whole genome shotgun (WGS) entry which is preliminary data.</text>
</comment>
<gene>
    <name evidence="3" type="ORF">WG66_17571</name>
</gene>
<dbReference type="GO" id="GO:0005634">
    <property type="term" value="C:nucleus"/>
    <property type="evidence" value="ECO:0007669"/>
    <property type="project" value="UniProtKB-ARBA"/>
</dbReference>
<dbReference type="Proteomes" id="UP000054988">
    <property type="component" value="Unassembled WGS sequence"/>
</dbReference>
<dbReference type="PROSITE" id="PS50994">
    <property type="entry name" value="INTEGRASE"/>
    <property type="match status" value="1"/>
</dbReference>
<dbReference type="GO" id="GO:0015074">
    <property type="term" value="P:DNA integration"/>
    <property type="evidence" value="ECO:0007669"/>
    <property type="project" value="InterPro"/>
</dbReference>
<dbReference type="InterPro" id="IPR001584">
    <property type="entry name" value="Integrase_cat-core"/>
</dbReference>
<accession>A0A0W0F0L7</accession>
<name>A0A0W0F0L7_MONRR</name>
<feature type="domain" description="Integrase catalytic" evidence="2">
    <location>
        <begin position="1"/>
        <end position="151"/>
    </location>
</feature>
<dbReference type="PANTHER" id="PTHR37984:SF5">
    <property type="entry name" value="PROTEIN NYNRIN-LIKE"/>
    <property type="match status" value="1"/>
</dbReference>
<dbReference type="AlphaFoldDB" id="A0A0W0F0L7"/>
<dbReference type="EMBL" id="LATX01002408">
    <property type="protein sequence ID" value="KTB29853.1"/>
    <property type="molecule type" value="Genomic_DNA"/>
</dbReference>
<dbReference type="GO" id="GO:0003723">
    <property type="term" value="F:RNA binding"/>
    <property type="evidence" value="ECO:0007669"/>
    <property type="project" value="UniProtKB-KW"/>
</dbReference>
<proteinExistence type="predicted"/>
<evidence type="ECO:0000256" key="1">
    <source>
        <dbReference type="ARBA" id="ARBA00022884"/>
    </source>
</evidence>
<dbReference type="PANTHER" id="PTHR37984">
    <property type="entry name" value="PROTEIN CBG26694"/>
    <property type="match status" value="1"/>
</dbReference>
<evidence type="ECO:0000313" key="3">
    <source>
        <dbReference type="EMBL" id="KTB29853.1"/>
    </source>
</evidence>
<dbReference type="Gene3D" id="3.30.420.10">
    <property type="entry name" value="Ribonuclease H-like superfamily/Ribonuclease H"/>
    <property type="match status" value="1"/>
</dbReference>
<evidence type="ECO:0000313" key="4">
    <source>
        <dbReference type="Proteomes" id="UP000054988"/>
    </source>
</evidence>
<evidence type="ECO:0000259" key="2">
    <source>
        <dbReference type="PROSITE" id="PS50994"/>
    </source>
</evidence>
<organism evidence="3 4">
    <name type="scientific">Moniliophthora roreri</name>
    <name type="common">Frosty pod rot fungus</name>
    <name type="synonym">Monilia roreri</name>
    <dbReference type="NCBI Taxonomy" id="221103"/>
    <lineage>
        <taxon>Eukaryota</taxon>
        <taxon>Fungi</taxon>
        <taxon>Dikarya</taxon>
        <taxon>Basidiomycota</taxon>
        <taxon>Agaricomycotina</taxon>
        <taxon>Agaricomycetes</taxon>
        <taxon>Agaricomycetidae</taxon>
        <taxon>Agaricales</taxon>
        <taxon>Marasmiineae</taxon>
        <taxon>Marasmiaceae</taxon>
        <taxon>Moniliophthora</taxon>
    </lineage>
</organism>
<dbReference type="SUPFAM" id="SSF53098">
    <property type="entry name" value="Ribonuclease H-like"/>
    <property type="match status" value="1"/>
</dbReference>